<dbReference type="EMBL" id="LOXM01000209">
    <property type="protein sequence ID" value="KVG59912.1"/>
    <property type="molecule type" value="Genomic_DNA"/>
</dbReference>
<sequence length="218" mass="23286">MSTPERIARGALAVGAVVAYQAGAHYAAATPGAHGFGLAMALVPPLLLALGAALRSPRRAWLVPAWALAAAALWAAREPLARHFGWGLYLEHSSFNLAMALLFGRTLAAGQTPLCTRFAAMVHGTLTPAVARYTRQITIAWTLFFVAIAAVSTLLFATAPIVAWSTFANYLSLPLVAVMFAAEHACRRFALPHEPRSRMLDAVRAYRQATGARASHAR</sequence>
<dbReference type="OrthoDB" id="8537043at2"/>
<gene>
    <name evidence="2" type="ORF">WJ33_34000</name>
</gene>
<feature type="transmembrane region" description="Helical" evidence="1">
    <location>
        <begin position="170"/>
        <end position="190"/>
    </location>
</feature>
<name>A0A103R2A4_9BURK</name>
<reference evidence="2 3" key="1">
    <citation type="submission" date="2015-11" db="EMBL/GenBank/DDBJ databases">
        <title>Expanding the genomic diversity of Burkholderia species for the development of highly accurate diagnostics.</title>
        <authorList>
            <person name="Sahl J."/>
            <person name="Keim P."/>
            <person name="Wagner D."/>
        </authorList>
    </citation>
    <scope>NUCLEOTIDE SEQUENCE [LARGE SCALE GENOMIC DNA]</scope>
    <source>
        <strain evidence="2 3">MSMB2036</strain>
    </source>
</reference>
<evidence type="ECO:0000313" key="2">
    <source>
        <dbReference type="EMBL" id="KVG59912.1"/>
    </source>
</evidence>
<comment type="caution">
    <text evidence="2">The sequence shown here is derived from an EMBL/GenBank/DDBJ whole genome shotgun (WGS) entry which is preliminary data.</text>
</comment>
<dbReference type="Proteomes" id="UP000064029">
    <property type="component" value="Unassembled WGS sequence"/>
</dbReference>
<proteinExistence type="predicted"/>
<feature type="transmembrane region" description="Helical" evidence="1">
    <location>
        <begin position="33"/>
        <end position="53"/>
    </location>
</feature>
<protein>
    <submittedName>
        <fullName evidence="2">Uncharacterized protein</fullName>
    </submittedName>
</protein>
<organism evidence="2 3">
    <name type="scientific">Burkholderia ubonensis</name>
    <dbReference type="NCBI Taxonomy" id="101571"/>
    <lineage>
        <taxon>Bacteria</taxon>
        <taxon>Pseudomonadati</taxon>
        <taxon>Pseudomonadota</taxon>
        <taxon>Betaproteobacteria</taxon>
        <taxon>Burkholderiales</taxon>
        <taxon>Burkholderiaceae</taxon>
        <taxon>Burkholderia</taxon>
        <taxon>Burkholderia cepacia complex</taxon>
    </lineage>
</organism>
<evidence type="ECO:0000313" key="3">
    <source>
        <dbReference type="Proteomes" id="UP000064029"/>
    </source>
</evidence>
<keyword evidence="1" id="KW-0472">Membrane</keyword>
<dbReference type="RefSeq" id="WP_059756640.1">
    <property type="nucleotide sequence ID" value="NZ_CP013414.1"/>
</dbReference>
<evidence type="ECO:0000256" key="1">
    <source>
        <dbReference type="SAM" id="Phobius"/>
    </source>
</evidence>
<accession>A0A103R2A4</accession>
<feature type="transmembrane region" description="Helical" evidence="1">
    <location>
        <begin position="141"/>
        <end position="164"/>
    </location>
</feature>
<feature type="transmembrane region" description="Helical" evidence="1">
    <location>
        <begin position="7"/>
        <end position="27"/>
    </location>
</feature>
<dbReference type="AlphaFoldDB" id="A0A103R2A4"/>
<keyword evidence="1" id="KW-1133">Transmembrane helix</keyword>
<keyword evidence="1" id="KW-0812">Transmembrane</keyword>